<keyword evidence="3" id="KW-1185">Reference proteome</keyword>
<evidence type="ECO:0000313" key="2">
    <source>
        <dbReference type="EMBL" id="MCF2651694.1"/>
    </source>
</evidence>
<comment type="caution">
    <text evidence="2">The sequence shown here is derived from an EMBL/GenBank/DDBJ whole genome shotgun (WGS) entry which is preliminary data.</text>
</comment>
<evidence type="ECO:0000313" key="3">
    <source>
        <dbReference type="Proteomes" id="UP001299220"/>
    </source>
</evidence>
<name>A0ABS9CP26_9FIRM</name>
<feature type="transmembrane region" description="Helical" evidence="1">
    <location>
        <begin position="40"/>
        <end position="58"/>
    </location>
</feature>
<protein>
    <recommendedName>
        <fullName evidence="4">DUF4179 domain-containing protein</fullName>
    </recommendedName>
</protein>
<gene>
    <name evidence="2" type="ORF">JQM67_03680</name>
</gene>
<keyword evidence="1" id="KW-1133">Transmembrane helix</keyword>
<accession>A0ABS9CP26</accession>
<evidence type="ECO:0008006" key="4">
    <source>
        <dbReference type="Google" id="ProtNLM"/>
    </source>
</evidence>
<proteinExistence type="predicted"/>
<keyword evidence="1" id="KW-0812">Transmembrane</keyword>
<keyword evidence="1" id="KW-0472">Membrane</keyword>
<dbReference type="RefSeq" id="WP_235322701.1">
    <property type="nucleotide sequence ID" value="NZ_JAFBIT010000001.1"/>
</dbReference>
<dbReference type="EMBL" id="JAFBIT010000001">
    <property type="protein sequence ID" value="MCF2651694.1"/>
    <property type="molecule type" value="Genomic_DNA"/>
</dbReference>
<evidence type="ECO:0000256" key="1">
    <source>
        <dbReference type="SAM" id="Phobius"/>
    </source>
</evidence>
<sequence>MKLSDYQSTMRHICAPYGLEERILSTCTQKKVRKSRAPRLVTAVALALALVVGVTSFSKPNQTANPPFSLKVSAAEAEGIDLIGTGGFDYGGGDFFMQTDGKLEQCATLFFTIGDLADADTVDRVEIKAQTGAISCYHQSENSDKDWENGWDCGSIILPREVYDEAIADPGNPTKEEICDILTTITTEDVGSTEYQDATYLWINAGANGTVQKELLPILDELEIHEVRFQTKGEISKVILDFKNPQSVMREKDVNVKSLSIRYGEEIEWMPNMEAARGKDLSEIDFTAFSDLLDLKVYYKDGSAMNGEIHIEVTEDGALSARFDMA</sequence>
<dbReference type="Proteomes" id="UP001299220">
    <property type="component" value="Unassembled WGS sequence"/>
</dbReference>
<reference evidence="2 3" key="1">
    <citation type="submission" date="2020-12" db="EMBL/GenBank/DDBJ databases">
        <title>Whole genome sequences of gut porcine anaerobes.</title>
        <authorList>
            <person name="Kubasova T."/>
            <person name="Jahodarova E."/>
            <person name="Rychlik I."/>
        </authorList>
    </citation>
    <scope>NUCLEOTIDE SEQUENCE [LARGE SCALE GENOMIC DNA]</scope>
    <source>
        <strain evidence="2 3">An867</strain>
    </source>
</reference>
<organism evidence="2 3">
    <name type="scientific">Anaeromassilibacillus senegalensis</name>
    <dbReference type="NCBI Taxonomy" id="1673717"/>
    <lineage>
        <taxon>Bacteria</taxon>
        <taxon>Bacillati</taxon>
        <taxon>Bacillota</taxon>
        <taxon>Clostridia</taxon>
        <taxon>Eubacteriales</taxon>
        <taxon>Acutalibacteraceae</taxon>
        <taxon>Anaeromassilibacillus</taxon>
    </lineage>
</organism>